<evidence type="ECO:0000313" key="5">
    <source>
        <dbReference type="Proteomes" id="UP001165289"/>
    </source>
</evidence>
<dbReference type="PROSITE" id="PS50003">
    <property type="entry name" value="PH_DOMAIN"/>
    <property type="match status" value="1"/>
</dbReference>
<dbReference type="InterPro" id="IPR001849">
    <property type="entry name" value="PH_domain"/>
</dbReference>
<feature type="coiled-coil region" evidence="1">
    <location>
        <begin position="448"/>
        <end position="585"/>
    </location>
</feature>
<proteinExistence type="predicted"/>
<name>A0AAV7KIV3_9METZ</name>
<evidence type="ECO:0000256" key="1">
    <source>
        <dbReference type="SAM" id="Coils"/>
    </source>
</evidence>
<dbReference type="SMART" id="SM00233">
    <property type="entry name" value="PH"/>
    <property type="match status" value="2"/>
</dbReference>
<dbReference type="InterPro" id="IPR011993">
    <property type="entry name" value="PH-like_dom_sf"/>
</dbReference>
<reference evidence="4 5" key="1">
    <citation type="journal article" date="2023" name="BMC Biol.">
        <title>The compact genome of the sponge Oopsacas minuta (Hexactinellida) is lacking key metazoan core genes.</title>
        <authorList>
            <person name="Santini S."/>
            <person name="Schenkelaars Q."/>
            <person name="Jourda C."/>
            <person name="Duchesne M."/>
            <person name="Belahbib H."/>
            <person name="Rocher C."/>
            <person name="Selva M."/>
            <person name="Riesgo A."/>
            <person name="Vervoort M."/>
            <person name="Leys S.P."/>
            <person name="Kodjabachian L."/>
            <person name="Le Bivic A."/>
            <person name="Borchiellini C."/>
            <person name="Claverie J.M."/>
            <person name="Renard E."/>
        </authorList>
    </citation>
    <scope>NUCLEOTIDE SEQUENCE [LARGE SCALE GENOMIC DNA]</scope>
    <source>
        <strain evidence="4">SPO-2</strain>
    </source>
</reference>
<dbReference type="Proteomes" id="UP001165289">
    <property type="component" value="Unassembled WGS sequence"/>
</dbReference>
<accession>A0AAV7KIV3</accession>
<organism evidence="4 5">
    <name type="scientific">Oopsacas minuta</name>
    <dbReference type="NCBI Taxonomy" id="111878"/>
    <lineage>
        <taxon>Eukaryota</taxon>
        <taxon>Metazoa</taxon>
        <taxon>Porifera</taxon>
        <taxon>Hexactinellida</taxon>
        <taxon>Hexasterophora</taxon>
        <taxon>Lyssacinosida</taxon>
        <taxon>Leucopsacidae</taxon>
        <taxon>Oopsacas</taxon>
    </lineage>
</organism>
<dbReference type="AlphaFoldDB" id="A0AAV7KIV3"/>
<dbReference type="Gene3D" id="2.30.29.30">
    <property type="entry name" value="Pleckstrin-homology domain (PH domain)/Phosphotyrosine-binding domain (PTB)"/>
    <property type="match status" value="1"/>
</dbReference>
<comment type="caution">
    <text evidence="4">The sequence shown here is derived from an EMBL/GenBank/DDBJ whole genome shotgun (WGS) entry which is preliminary data.</text>
</comment>
<feature type="domain" description="PH" evidence="3">
    <location>
        <begin position="1"/>
        <end position="104"/>
    </location>
</feature>
<sequence>MAIKSGWLYKTPPNFTNRFLRWKRRHFDLFDNGDLAYSKSSTHDTVLGLIRLSEVEEIIDAEERVNCLYSIALFNPVIKRTLYLRAESRADIDSWCTAIQKHVPRYKDYPIDARPVYKVLPDHVIDSLPTRAGFLQTQRLEVFSKEKFCEMTEGQFRIYSNQSRDQLDLSYSLLPCKGVQDLADVRGKNNTFPFKIEFLNQPTVAILLSAKTPFDRQGWIVSFMRTISILSKHQGSMVTPHLTNPDTSTRLRSISVPPEFIQLPREHLEEQLTQLLGELDIRNNTVSDLQDDKQLLNKKVIHLKYENEHLRRTIINKNVPIQMSRDRDREINTSPFPQAPNSATKQYSRPNTLATGTFPESNLSQLNVYESNSSSSSEDNNYRDCETSIHAKSSVGSGSGRESNLSVTESLSTQLTALCRELDCLERGEYIGTVDNLKQYIYKYNRLIQEKDRDINTLHGQIHEYENTLSDVRGQLAKGTADIEILKIQHESDLDKTRENNEALRNQHKLELDDCREEIQTLRKQHSCEVEATGEKNRKLSENIRQVEGELLKEKELNTAKIARNEALCEEISKLKKLLEEKEITLQSFFNKPPPPKAPFPK</sequence>
<feature type="compositionally biased region" description="Polar residues" evidence="2">
    <location>
        <begin position="332"/>
        <end position="361"/>
    </location>
</feature>
<evidence type="ECO:0000259" key="3">
    <source>
        <dbReference type="PROSITE" id="PS50003"/>
    </source>
</evidence>
<dbReference type="EMBL" id="JAKMXF010000022">
    <property type="protein sequence ID" value="KAI6660840.1"/>
    <property type="molecule type" value="Genomic_DNA"/>
</dbReference>
<protein>
    <recommendedName>
        <fullName evidence="3">PH domain-containing protein</fullName>
    </recommendedName>
</protein>
<dbReference type="SUPFAM" id="SSF50729">
    <property type="entry name" value="PH domain-like"/>
    <property type="match status" value="2"/>
</dbReference>
<keyword evidence="5" id="KW-1185">Reference proteome</keyword>
<evidence type="ECO:0000313" key="4">
    <source>
        <dbReference type="EMBL" id="KAI6660840.1"/>
    </source>
</evidence>
<keyword evidence="1" id="KW-0175">Coiled coil</keyword>
<dbReference type="Pfam" id="PF00169">
    <property type="entry name" value="PH"/>
    <property type="match status" value="2"/>
</dbReference>
<evidence type="ECO:0000256" key="2">
    <source>
        <dbReference type="SAM" id="MobiDB-lite"/>
    </source>
</evidence>
<gene>
    <name evidence="4" type="ORF">LOD99_13564</name>
</gene>
<feature type="region of interest" description="Disordered" evidence="2">
    <location>
        <begin position="325"/>
        <end position="361"/>
    </location>
</feature>